<proteinExistence type="inferred from homology"/>
<accession>A0A369MMS8</accession>
<dbReference type="EMBL" id="PPTU01000005">
    <property type="protein sequence ID" value="RDB72069.1"/>
    <property type="molecule type" value="Genomic_DNA"/>
</dbReference>
<comment type="caution">
    <text evidence="4">The sequence shown here is derived from an EMBL/GenBank/DDBJ whole genome shotgun (WGS) entry which is preliminary data.</text>
</comment>
<dbReference type="RefSeq" id="WP_009305558.1">
    <property type="nucleotide sequence ID" value="NZ_AP025575.1"/>
</dbReference>
<dbReference type="InterPro" id="IPR052342">
    <property type="entry name" value="MCH/BMMD"/>
</dbReference>
<evidence type="ECO:0000259" key="2">
    <source>
        <dbReference type="Pfam" id="PF01575"/>
    </source>
</evidence>
<name>A0A369MMS8_EGGLN</name>
<dbReference type="SUPFAM" id="SSF54637">
    <property type="entry name" value="Thioesterase/thiol ester dehydrase-isomerase"/>
    <property type="match status" value="1"/>
</dbReference>
<dbReference type="Proteomes" id="UP000253915">
    <property type="component" value="Unassembled WGS sequence"/>
</dbReference>
<sequence length="153" mass="16832">MLQAPLYFEDVEVGYKFQSPGGRTITNAEVVNFAQITGDYNLVHLDHEFAKTGMYGENIAHGALTLTLAGGMLKRTEFWSATAETLGDLTGFKHVKFMAPVKFNSTIHLECEITDKTDNGDGTGTIELAVHGIDQDGTLVLDNVRYYNIAKKN</sequence>
<evidence type="ECO:0000313" key="3">
    <source>
        <dbReference type="EMBL" id="MVN31852.1"/>
    </source>
</evidence>
<dbReference type="EMBL" id="PPUQ01000017">
    <property type="protein sequence ID" value="RDC36251.1"/>
    <property type="molecule type" value="Genomic_DNA"/>
</dbReference>
<evidence type="ECO:0000313" key="9">
    <source>
        <dbReference type="Proteomes" id="UP000253970"/>
    </source>
</evidence>
<reference evidence="7 8" key="1">
    <citation type="journal article" date="2018" name="Elife">
        <title>Discovery and characterization of a prevalent human gut bacterial enzyme sufficient for the inactivation of a family of plant toxins.</title>
        <authorList>
            <person name="Koppel N."/>
            <person name="Bisanz J.E."/>
            <person name="Pandelia M.E."/>
            <person name="Turnbaugh P.J."/>
            <person name="Balskus E.P."/>
        </authorList>
    </citation>
    <scope>NUCLEOTIDE SEQUENCE [LARGE SCALE GENOMIC DNA]</scope>
    <source>
        <strain evidence="6 8">16A</strain>
        <strain evidence="5 7">MR1 #12</strain>
        <strain evidence="4 9">W1 BHI 6</strain>
    </source>
</reference>
<dbReference type="PANTHER" id="PTHR43664:SF1">
    <property type="entry name" value="BETA-METHYLMALYL-COA DEHYDRATASE"/>
    <property type="match status" value="1"/>
</dbReference>
<evidence type="ECO:0000256" key="1">
    <source>
        <dbReference type="ARBA" id="ARBA00005254"/>
    </source>
</evidence>
<dbReference type="OMA" id="WSECEIT"/>
<organism evidence="4 9">
    <name type="scientific">Eggerthella lenta</name>
    <name type="common">Eubacterium lentum</name>
    <dbReference type="NCBI Taxonomy" id="84112"/>
    <lineage>
        <taxon>Bacteria</taxon>
        <taxon>Bacillati</taxon>
        <taxon>Actinomycetota</taxon>
        <taxon>Coriobacteriia</taxon>
        <taxon>Eggerthellales</taxon>
        <taxon>Eggerthellaceae</taxon>
        <taxon>Eggerthella</taxon>
    </lineage>
</organism>
<comment type="similarity">
    <text evidence="1">Belongs to the enoyl-CoA hydratase/isomerase family.</text>
</comment>
<dbReference type="Pfam" id="PF01575">
    <property type="entry name" value="MaoC_dehydratas"/>
    <property type="match status" value="1"/>
</dbReference>
<dbReference type="PANTHER" id="PTHR43664">
    <property type="entry name" value="MONOAMINE OXIDASE-RELATED"/>
    <property type="match status" value="1"/>
</dbReference>
<evidence type="ECO:0000313" key="6">
    <source>
        <dbReference type="EMBL" id="RDC36251.1"/>
    </source>
</evidence>
<dbReference type="Proteomes" id="UP000253752">
    <property type="component" value="Unassembled WGS sequence"/>
</dbReference>
<dbReference type="Proteomes" id="UP000436429">
    <property type="component" value="Unassembled WGS sequence"/>
</dbReference>
<dbReference type="Gene3D" id="3.10.129.10">
    <property type="entry name" value="Hotdog Thioesterase"/>
    <property type="match status" value="1"/>
</dbReference>
<protein>
    <submittedName>
        <fullName evidence="4">Dehydratase</fullName>
    </submittedName>
</protein>
<evidence type="ECO:0000313" key="4">
    <source>
        <dbReference type="EMBL" id="RDB72069.1"/>
    </source>
</evidence>
<dbReference type="InterPro" id="IPR002539">
    <property type="entry name" value="MaoC-like_dom"/>
</dbReference>
<dbReference type="GeneID" id="69512493"/>
<reference evidence="3 10" key="2">
    <citation type="submission" date="2019-11" db="EMBL/GenBank/DDBJ databases">
        <title>Whole genome shotgun sequencing (WGS) data from Adlercreutzia equolifaciens ResAG-91, Eggerthella lenta MRI-F36, MRI-F37, MRI-F40, ResAG-49, ResAG-88, ResAG-121, ResAG-145, and Gordonibacter sp. ResAG-5, ResAG-26, ResAG-43, ResAG-50, ResAG-59.</title>
        <authorList>
            <person name="Stoll D.A."/>
            <person name="Danylec N."/>
            <person name="Franz C.M.A.P."/>
            <person name="Huch M."/>
        </authorList>
    </citation>
    <scope>NUCLEOTIDE SEQUENCE [LARGE SCALE GENOMIC DNA]</scope>
    <source>
        <strain evidence="3 10">ResAG-88</strain>
    </source>
</reference>
<dbReference type="InterPro" id="IPR029069">
    <property type="entry name" value="HotDog_dom_sf"/>
</dbReference>
<dbReference type="Proteomes" id="UP000253970">
    <property type="component" value="Unassembled WGS sequence"/>
</dbReference>
<evidence type="ECO:0000313" key="5">
    <source>
        <dbReference type="EMBL" id="RDB74937.1"/>
    </source>
</evidence>
<evidence type="ECO:0000313" key="7">
    <source>
        <dbReference type="Proteomes" id="UP000253752"/>
    </source>
</evidence>
<gene>
    <name evidence="6" type="ORF">C1853_11435</name>
    <name evidence="5" type="ORF">C1872_14710</name>
    <name evidence="4" type="ORF">C1875_05110</name>
    <name evidence="3" type="ORF">GO726_01485</name>
</gene>
<dbReference type="AlphaFoldDB" id="A0A369MMS8"/>
<dbReference type="EMBL" id="WPOM01000002">
    <property type="protein sequence ID" value="MVN31852.1"/>
    <property type="molecule type" value="Genomic_DNA"/>
</dbReference>
<evidence type="ECO:0000313" key="8">
    <source>
        <dbReference type="Proteomes" id="UP000253915"/>
    </source>
</evidence>
<dbReference type="EMBL" id="PPTX01000032">
    <property type="protein sequence ID" value="RDB74937.1"/>
    <property type="molecule type" value="Genomic_DNA"/>
</dbReference>
<feature type="domain" description="MaoC-like" evidence="2">
    <location>
        <begin position="13"/>
        <end position="120"/>
    </location>
</feature>
<evidence type="ECO:0000313" key="10">
    <source>
        <dbReference type="Proteomes" id="UP000436429"/>
    </source>
</evidence>